<keyword evidence="6" id="KW-1185">Reference proteome</keyword>
<gene>
    <name evidence="3" type="primary">ybgC</name>
    <name evidence="3" type="ORF">LMI_1468</name>
    <name evidence="4" type="ORF">SAMN02982997_00891</name>
</gene>
<dbReference type="PANTHER" id="PTHR31793:SF37">
    <property type="entry name" value="ACYL-COA THIOESTER HYDROLASE YBGC"/>
    <property type="match status" value="1"/>
</dbReference>
<evidence type="ECO:0000256" key="1">
    <source>
        <dbReference type="ARBA" id="ARBA00005953"/>
    </source>
</evidence>
<dbReference type="RefSeq" id="WP_045099126.1">
    <property type="nucleotide sequence ID" value="NZ_FMVN01000004.1"/>
</dbReference>
<reference evidence="3" key="2">
    <citation type="submission" date="2014-09" db="EMBL/GenBank/DDBJ databases">
        <authorList>
            <person name="GOMEZ-VALERO Laura"/>
        </authorList>
    </citation>
    <scope>NUCLEOTIDE SEQUENCE</scope>
    <source>
        <strain evidence="3">ATCC33218</strain>
    </source>
</reference>
<name>A0A098GE75_LEGMI</name>
<dbReference type="Gene3D" id="3.10.129.10">
    <property type="entry name" value="Hotdog Thioesterase"/>
    <property type="match status" value="1"/>
</dbReference>
<dbReference type="STRING" id="451.B6N58_08230"/>
<dbReference type="PROSITE" id="PS01328">
    <property type="entry name" value="4HBCOA_THIOESTERASE"/>
    <property type="match status" value="1"/>
</dbReference>
<dbReference type="FunFam" id="3.10.129.10:FF:000004">
    <property type="entry name" value="Tol-pal system-associated acyl-CoA thioesterase"/>
    <property type="match status" value="1"/>
</dbReference>
<dbReference type="InterPro" id="IPR006684">
    <property type="entry name" value="YbgC/YbaW"/>
</dbReference>
<evidence type="ECO:0000313" key="3">
    <source>
        <dbReference type="EMBL" id="CEG60773.1"/>
    </source>
</evidence>
<dbReference type="PATRIC" id="fig|451.8.peg.2165"/>
<reference evidence="4 6" key="3">
    <citation type="submission" date="2016-10" db="EMBL/GenBank/DDBJ databases">
        <authorList>
            <person name="Varghese N."/>
            <person name="Submissions S."/>
        </authorList>
    </citation>
    <scope>NUCLEOTIDE SEQUENCE [LARGE SCALE GENOMIC DNA]</scope>
    <source>
        <strain evidence="4 6">ATCC 33218</strain>
    </source>
</reference>
<dbReference type="Pfam" id="PF13279">
    <property type="entry name" value="4HBT_2"/>
    <property type="match status" value="1"/>
</dbReference>
<dbReference type="NCBIfam" id="TIGR00051">
    <property type="entry name" value="YbgC/FadM family acyl-CoA thioesterase"/>
    <property type="match status" value="1"/>
</dbReference>
<dbReference type="InterPro" id="IPR029069">
    <property type="entry name" value="HotDog_dom_sf"/>
</dbReference>
<dbReference type="InterPro" id="IPR050563">
    <property type="entry name" value="4-hydroxybenzoyl-CoA_TE"/>
</dbReference>
<keyword evidence="2 4" id="KW-0378">Hydrolase</keyword>
<evidence type="ECO:0000313" key="4">
    <source>
        <dbReference type="EMBL" id="SCY12777.1"/>
    </source>
</evidence>
<reference evidence="5" key="1">
    <citation type="submission" date="2014-09" db="EMBL/GenBank/DDBJ databases">
        <authorList>
            <person name="Gomez-Valero L."/>
        </authorList>
    </citation>
    <scope>NUCLEOTIDE SEQUENCE [LARGE SCALE GENOMIC DNA]</scope>
    <source>
        <strain evidence="5">ATCC33218</strain>
    </source>
</reference>
<evidence type="ECO:0000256" key="2">
    <source>
        <dbReference type="ARBA" id="ARBA00022801"/>
    </source>
</evidence>
<dbReference type="KEGG" id="tmc:LMI_1468"/>
<dbReference type="InterPro" id="IPR008272">
    <property type="entry name" value="HB-CoA_thioesterase_AS"/>
</dbReference>
<comment type="similarity">
    <text evidence="1">Belongs to the 4-hydroxybenzoyl-CoA thioesterase family.</text>
</comment>
<organism evidence="3 5">
    <name type="scientific">Legionella micdadei</name>
    <name type="common">Tatlockia micdadei</name>
    <dbReference type="NCBI Taxonomy" id="451"/>
    <lineage>
        <taxon>Bacteria</taxon>
        <taxon>Pseudomonadati</taxon>
        <taxon>Pseudomonadota</taxon>
        <taxon>Gammaproteobacteria</taxon>
        <taxon>Legionellales</taxon>
        <taxon>Legionellaceae</taxon>
        <taxon>Legionella</taxon>
    </lineage>
</organism>
<dbReference type="EMBL" id="LN614830">
    <property type="protein sequence ID" value="CEG60773.1"/>
    <property type="molecule type" value="Genomic_DNA"/>
</dbReference>
<dbReference type="OrthoDB" id="9808429at2"/>
<dbReference type="SUPFAM" id="SSF54637">
    <property type="entry name" value="Thioesterase/thiol ester dehydrase-isomerase"/>
    <property type="match status" value="1"/>
</dbReference>
<dbReference type="PIRSF" id="PIRSF003230">
    <property type="entry name" value="YbgC"/>
    <property type="match status" value="1"/>
</dbReference>
<accession>A0A098GE75</accession>
<dbReference type="InterPro" id="IPR014166">
    <property type="entry name" value="Tol-Pal_acyl-CoA_thioesterase"/>
</dbReference>
<dbReference type="Proteomes" id="UP000182998">
    <property type="component" value="Unassembled WGS sequence"/>
</dbReference>
<evidence type="ECO:0000313" key="6">
    <source>
        <dbReference type="Proteomes" id="UP000182998"/>
    </source>
</evidence>
<dbReference type="Proteomes" id="UP000032414">
    <property type="component" value="Chromosome I"/>
</dbReference>
<proteinExistence type="inferred from homology"/>
<dbReference type="AlphaFoldDB" id="A0A098GE75"/>
<dbReference type="GO" id="GO:0047617">
    <property type="term" value="F:fatty acyl-CoA hydrolase activity"/>
    <property type="evidence" value="ECO:0007669"/>
    <property type="project" value="TreeGrafter"/>
</dbReference>
<dbReference type="CDD" id="cd00586">
    <property type="entry name" value="4HBT"/>
    <property type="match status" value="1"/>
</dbReference>
<sequence length="132" mass="15526">MDNMDCHHFNIRVYAEDTDMMGIVYHANYLCFFERARTEMIRNSGLSLTMLATYDCHFAINEVLLRYKNPAYLDDLLRITTKISHKKSCSLVFDQAMHNQDNKLICEAQIKAVCVNNEMRPKRLPEDLFKLK</sequence>
<dbReference type="PANTHER" id="PTHR31793">
    <property type="entry name" value="4-HYDROXYBENZOYL-COA THIOESTERASE FAMILY MEMBER"/>
    <property type="match status" value="1"/>
</dbReference>
<protein>
    <submittedName>
        <fullName evidence="4">Acyl-CoA thioester hydrolase</fullName>
    </submittedName>
    <submittedName>
        <fullName evidence="3">Acyl-CoA thioesterase</fullName>
    </submittedName>
</protein>
<evidence type="ECO:0000313" key="5">
    <source>
        <dbReference type="Proteomes" id="UP000032414"/>
    </source>
</evidence>
<dbReference type="HOGENOM" id="CLU_101141_7_2_6"/>
<dbReference type="EMBL" id="FMVN01000004">
    <property type="protein sequence ID" value="SCY12777.1"/>
    <property type="molecule type" value="Genomic_DNA"/>
</dbReference>
<dbReference type="NCBIfam" id="TIGR02799">
    <property type="entry name" value="thio_ybgC"/>
    <property type="match status" value="1"/>
</dbReference>